<dbReference type="SMART" id="SM00327">
    <property type="entry name" value="VWA"/>
    <property type="match status" value="1"/>
</dbReference>
<protein>
    <submittedName>
        <fullName evidence="7">VWA domain-containing protein</fullName>
    </submittedName>
</protein>
<evidence type="ECO:0000256" key="1">
    <source>
        <dbReference type="ARBA" id="ARBA00022475"/>
    </source>
</evidence>
<keyword evidence="2 5" id="KW-0812">Transmembrane</keyword>
<dbReference type="InterPro" id="IPR033881">
    <property type="entry name" value="vWA_BatA_type"/>
</dbReference>
<comment type="caution">
    <text evidence="7">The sequence shown here is derived from an EMBL/GenBank/DDBJ whole genome shotgun (WGS) entry which is preliminary data.</text>
</comment>
<dbReference type="PANTHER" id="PTHR22550">
    <property type="entry name" value="SPORE GERMINATION PROTEIN"/>
    <property type="match status" value="1"/>
</dbReference>
<keyword evidence="3 5" id="KW-1133">Transmembrane helix</keyword>
<dbReference type="InterPro" id="IPR024163">
    <property type="entry name" value="Aerotolerance_reg_N"/>
</dbReference>
<name>A0A940IDV4_9BACT</name>
<evidence type="ECO:0000256" key="5">
    <source>
        <dbReference type="SAM" id="Phobius"/>
    </source>
</evidence>
<dbReference type="EMBL" id="JADIMV010000001">
    <property type="protein sequence ID" value="MBO8439019.1"/>
    <property type="molecule type" value="Genomic_DNA"/>
</dbReference>
<dbReference type="AlphaFoldDB" id="A0A940IDV4"/>
<proteinExistence type="predicted"/>
<dbReference type="PROSITE" id="PS50234">
    <property type="entry name" value="VWFA"/>
    <property type="match status" value="1"/>
</dbReference>
<feature type="transmembrane region" description="Helical" evidence="5">
    <location>
        <begin position="6"/>
        <end position="24"/>
    </location>
</feature>
<feature type="domain" description="VWFA" evidence="6">
    <location>
        <begin position="89"/>
        <end position="281"/>
    </location>
</feature>
<organism evidence="7 8">
    <name type="scientific">Candidatus Aphodosoma intestinipullorum</name>
    <dbReference type="NCBI Taxonomy" id="2840674"/>
    <lineage>
        <taxon>Bacteria</taxon>
        <taxon>Pseudomonadati</taxon>
        <taxon>Bacteroidota</taxon>
        <taxon>Bacteroidia</taxon>
        <taxon>Bacteroidales</taxon>
        <taxon>Candidatus Aphodosoma</taxon>
    </lineage>
</organism>
<evidence type="ECO:0000313" key="7">
    <source>
        <dbReference type="EMBL" id="MBO8439019.1"/>
    </source>
</evidence>
<dbReference type="Pfam" id="PF00092">
    <property type="entry name" value="VWA"/>
    <property type="match status" value="1"/>
</dbReference>
<evidence type="ECO:0000256" key="4">
    <source>
        <dbReference type="ARBA" id="ARBA00023136"/>
    </source>
</evidence>
<dbReference type="PANTHER" id="PTHR22550:SF5">
    <property type="entry name" value="LEUCINE ZIPPER PROTEIN 4"/>
    <property type="match status" value="1"/>
</dbReference>
<keyword evidence="1" id="KW-1003">Cell membrane</keyword>
<dbReference type="InterPro" id="IPR050768">
    <property type="entry name" value="UPF0353/GerABKA_families"/>
</dbReference>
<keyword evidence="4 5" id="KW-0472">Membrane</keyword>
<feature type="transmembrane region" description="Helical" evidence="5">
    <location>
        <begin position="301"/>
        <end position="318"/>
    </location>
</feature>
<feature type="transmembrane region" description="Helical" evidence="5">
    <location>
        <begin position="50"/>
        <end position="72"/>
    </location>
</feature>
<evidence type="ECO:0000313" key="8">
    <source>
        <dbReference type="Proteomes" id="UP000712007"/>
    </source>
</evidence>
<gene>
    <name evidence="7" type="ORF">IAC51_00020</name>
</gene>
<evidence type="ECO:0000256" key="3">
    <source>
        <dbReference type="ARBA" id="ARBA00022989"/>
    </source>
</evidence>
<evidence type="ECO:0000256" key="2">
    <source>
        <dbReference type="ARBA" id="ARBA00022692"/>
    </source>
</evidence>
<dbReference type="InterPro" id="IPR036465">
    <property type="entry name" value="vWFA_dom_sf"/>
</dbReference>
<accession>A0A940IDV4</accession>
<evidence type="ECO:0000259" key="6">
    <source>
        <dbReference type="PROSITE" id="PS50234"/>
    </source>
</evidence>
<reference evidence="7" key="1">
    <citation type="submission" date="2020-10" db="EMBL/GenBank/DDBJ databases">
        <authorList>
            <person name="Gilroy R."/>
        </authorList>
    </citation>
    <scope>NUCLEOTIDE SEQUENCE</scope>
    <source>
        <strain evidence="7">3924</strain>
    </source>
</reference>
<dbReference type="Gene3D" id="3.40.50.410">
    <property type="entry name" value="von Willebrand factor, type A domain"/>
    <property type="match status" value="1"/>
</dbReference>
<sequence>MRFNNPEYLWLLLLILPMIYWYVFKHFRSDASLQVSTTRPFFKVPRTKKVYLFHLLFVIRCVILALLIVVIARPQLSNSFRSETTEGIDIMVALDISGTMLAEDLRPNRLEAAKDVAIEFISGRPNDNVGLVVFAGESFTQCPLTSDHTALINLFKSVEYGMIEDGTAIGLGLANAVNRIKDSEAQSKVVILLTDGSNNAGDVAPLTAAEIAKTFGVRVYTIGVGTHGMARYPFQTPLGVRYQNIPVEIDEDVLQEIASMTGGSYFRATDNSKLREIYGEIDQMEKTKLRVNSYSKKSEEFLPFMIAALILLVCEMVIRNTVLRRIP</sequence>
<dbReference type="SUPFAM" id="SSF53300">
    <property type="entry name" value="vWA-like"/>
    <property type="match status" value="1"/>
</dbReference>
<dbReference type="CDD" id="cd01467">
    <property type="entry name" value="vWA_BatA_type"/>
    <property type="match status" value="1"/>
</dbReference>
<dbReference type="InterPro" id="IPR002035">
    <property type="entry name" value="VWF_A"/>
</dbReference>
<dbReference type="Proteomes" id="UP000712007">
    <property type="component" value="Unassembled WGS sequence"/>
</dbReference>
<reference evidence="7" key="2">
    <citation type="journal article" date="2021" name="PeerJ">
        <title>Extensive microbial diversity within the chicken gut microbiome revealed by metagenomics and culture.</title>
        <authorList>
            <person name="Gilroy R."/>
            <person name="Ravi A."/>
            <person name="Getino M."/>
            <person name="Pursley I."/>
            <person name="Horton D.L."/>
            <person name="Alikhan N.F."/>
            <person name="Baker D."/>
            <person name="Gharbi K."/>
            <person name="Hall N."/>
            <person name="Watson M."/>
            <person name="Adriaenssens E.M."/>
            <person name="Foster-Nyarko E."/>
            <person name="Jarju S."/>
            <person name="Secka A."/>
            <person name="Antonio M."/>
            <person name="Oren A."/>
            <person name="Chaudhuri R.R."/>
            <person name="La Ragione R."/>
            <person name="Hildebrand F."/>
            <person name="Pallen M.J."/>
        </authorList>
    </citation>
    <scope>NUCLEOTIDE SEQUENCE</scope>
    <source>
        <strain evidence="7">3924</strain>
    </source>
</reference>
<dbReference type="Pfam" id="PF07584">
    <property type="entry name" value="BatA"/>
    <property type="match status" value="1"/>
</dbReference>